<dbReference type="eggNOG" id="COG2204">
    <property type="taxonomic scope" value="Bacteria"/>
</dbReference>
<dbReference type="InterPro" id="IPR027417">
    <property type="entry name" value="P-loop_NTPase"/>
</dbReference>
<dbReference type="PATRIC" id="fig|760154.4.peg.577"/>
<sequence>MKVTLMVADVVDHTNYIAKSRASIEALKSANLLKTVSINALILGESGVGKLTLARHISTAPVVDATSMNDLLALIETNDTLIVKNFHKITNYKKLKIALDVYKTRLIATSHISINDNIVDEFFSLKIVIPPLRERKEDILALMEKFAHEAYLMFDDTEGETFSLESIVPDLTKNCYSLRRSVYNAYLMNSFGEEEILTMMENFLLHRIGGRNDYRDLLYLFDVPMIKSGYRKFGSQLAISEKFGLNRNTLRKKINDYKDRLSID</sequence>
<keyword evidence="2" id="KW-1185">Reference proteome</keyword>
<dbReference type="STRING" id="760154.Sulba_0580"/>
<protein>
    <recommendedName>
        <fullName evidence="3">Fis family transcriptional regulator</fullName>
    </recommendedName>
</protein>
<evidence type="ECO:0000313" key="2">
    <source>
        <dbReference type="Proteomes" id="UP000006176"/>
    </source>
</evidence>
<reference evidence="1 2" key="1">
    <citation type="submission" date="2012-06" db="EMBL/GenBank/DDBJ databases">
        <title>Complete sequence of Sulfurospirillum barnesii SES-3.</title>
        <authorList>
            <consortium name="US DOE Joint Genome Institute"/>
            <person name="Lucas S."/>
            <person name="Han J."/>
            <person name="Lapidus A."/>
            <person name="Cheng J.-F."/>
            <person name="Goodwin L."/>
            <person name="Pitluck S."/>
            <person name="Peters L."/>
            <person name="Ovchinnikova G."/>
            <person name="Lu M."/>
            <person name="Detter J.C."/>
            <person name="Han C."/>
            <person name="Tapia R."/>
            <person name="Land M."/>
            <person name="Hauser L."/>
            <person name="Kyrpides N."/>
            <person name="Ivanova N."/>
            <person name="Pagani I."/>
            <person name="Stolz J."/>
            <person name="Arkin A."/>
            <person name="Dehal P."/>
            <person name="Oremland R."/>
            <person name="Saltikov C."/>
            <person name="Basu P."/>
            <person name="Hollibaugh J."/>
            <person name="Newman D."/>
            <person name="Stolyar S."/>
            <person name="Hazen T."/>
            <person name="Woyke T."/>
        </authorList>
    </citation>
    <scope>NUCLEOTIDE SEQUENCE [LARGE SCALE GENOMIC DNA]</scope>
    <source>
        <strain evidence="2">ATCC 700032 / DSM 10660 / SES-3</strain>
    </source>
</reference>
<dbReference type="HOGENOM" id="CLU_1170287_0_0_7"/>
<evidence type="ECO:0008006" key="3">
    <source>
        <dbReference type="Google" id="ProtNLM"/>
    </source>
</evidence>
<gene>
    <name evidence="1" type="ordered locus">Sulba_0580</name>
</gene>
<accession>I3XVB5</accession>
<dbReference type="SUPFAM" id="SSF52540">
    <property type="entry name" value="P-loop containing nucleoside triphosphate hydrolases"/>
    <property type="match status" value="1"/>
</dbReference>
<dbReference type="Proteomes" id="UP000006176">
    <property type="component" value="Chromosome"/>
</dbReference>
<dbReference type="KEGG" id="sba:Sulba_0580"/>
<dbReference type="EMBL" id="CP003333">
    <property type="protein sequence ID" value="AFL67889.1"/>
    <property type="molecule type" value="Genomic_DNA"/>
</dbReference>
<organism evidence="1 2">
    <name type="scientific">Sulfurospirillum barnesii (strain ATCC 700032 / DSM 10660 / SES-3)</name>
    <dbReference type="NCBI Taxonomy" id="760154"/>
    <lineage>
        <taxon>Bacteria</taxon>
        <taxon>Pseudomonadati</taxon>
        <taxon>Campylobacterota</taxon>
        <taxon>Epsilonproteobacteria</taxon>
        <taxon>Campylobacterales</taxon>
        <taxon>Sulfurospirillaceae</taxon>
        <taxon>Sulfurospirillum</taxon>
    </lineage>
</organism>
<proteinExistence type="predicted"/>
<name>I3XVB5_SULBS</name>
<evidence type="ECO:0000313" key="1">
    <source>
        <dbReference type="EMBL" id="AFL67889.1"/>
    </source>
</evidence>
<dbReference type="AlphaFoldDB" id="I3XVB5"/>